<proteinExistence type="predicted"/>
<name>A0A9D4EGI3_DREPO</name>
<organism evidence="1 2">
    <name type="scientific">Dreissena polymorpha</name>
    <name type="common">Zebra mussel</name>
    <name type="synonym">Mytilus polymorpha</name>
    <dbReference type="NCBI Taxonomy" id="45954"/>
    <lineage>
        <taxon>Eukaryota</taxon>
        <taxon>Metazoa</taxon>
        <taxon>Spiralia</taxon>
        <taxon>Lophotrochozoa</taxon>
        <taxon>Mollusca</taxon>
        <taxon>Bivalvia</taxon>
        <taxon>Autobranchia</taxon>
        <taxon>Heteroconchia</taxon>
        <taxon>Euheterodonta</taxon>
        <taxon>Imparidentia</taxon>
        <taxon>Neoheterodontei</taxon>
        <taxon>Myida</taxon>
        <taxon>Dreissenoidea</taxon>
        <taxon>Dreissenidae</taxon>
        <taxon>Dreissena</taxon>
    </lineage>
</organism>
<sequence length="84" mass="9033">MFTGVVKSRLTDKLVCGINLGWLRSVCCSDLFFTTERTSGCRVVTFAVATYVFVRTDSVRAFGLPVEGPASGHLEFIGLVGLVG</sequence>
<gene>
    <name evidence="1" type="ORF">DPMN_157716</name>
</gene>
<keyword evidence="2" id="KW-1185">Reference proteome</keyword>
<comment type="caution">
    <text evidence="1">The sequence shown here is derived from an EMBL/GenBank/DDBJ whole genome shotgun (WGS) entry which is preliminary data.</text>
</comment>
<dbReference type="EMBL" id="JAIWYP010000008">
    <property type="protein sequence ID" value="KAH3779907.1"/>
    <property type="molecule type" value="Genomic_DNA"/>
</dbReference>
<dbReference type="AlphaFoldDB" id="A0A9D4EGI3"/>
<accession>A0A9D4EGI3</accession>
<evidence type="ECO:0000313" key="1">
    <source>
        <dbReference type="EMBL" id="KAH3779907.1"/>
    </source>
</evidence>
<evidence type="ECO:0000313" key="2">
    <source>
        <dbReference type="Proteomes" id="UP000828390"/>
    </source>
</evidence>
<dbReference type="Proteomes" id="UP000828390">
    <property type="component" value="Unassembled WGS sequence"/>
</dbReference>
<reference evidence="1" key="2">
    <citation type="submission" date="2020-11" db="EMBL/GenBank/DDBJ databases">
        <authorList>
            <person name="McCartney M.A."/>
            <person name="Auch B."/>
            <person name="Kono T."/>
            <person name="Mallez S."/>
            <person name="Becker A."/>
            <person name="Gohl D.M."/>
            <person name="Silverstein K.A.T."/>
            <person name="Koren S."/>
            <person name="Bechman K.B."/>
            <person name="Herman A."/>
            <person name="Abrahante J.E."/>
            <person name="Garbe J."/>
        </authorList>
    </citation>
    <scope>NUCLEOTIDE SEQUENCE</scope>
    <source>
        <strain evidence="1">Duluth1</strain>
        <tissue evidence="1">Whole animal</tissue>
    </source>
</reference>
<protein>
    <submittedName>
        <fullName evidence="1">Uncharacterized protein</fullName>
    </submittedName>
</protein>
<reference evidence="1" key="1">
    <citation type="journal article" date="2019" name="bioRxiv">
        <title>The Genome of the Zebra Mussel, Dreissena polymorpha: A Resource for Invasive Species Research.</title>
        <authorList>
            <person name="McCartney M.A."/>
            <person name="Auch B."/>
            <person name="Kono T."/>
            <person name="Mallez S."/>
            <person name="Zhang Y."/>
            <person name="Obille A."/>
            <person name="Becker A."/>
            <person name="Abrahante J.E."/>
            <person name="Garbe J."/>
            <person name="Badalamenti J.P."/>
            <person name="Herman A."/>
            <person name="Mangelson H."/>
            <person name="Liachko I."/>
            <person name="Sullivan S."/>
            <person name="Sone E.D."/>
            <person name="Koren S."/>
            <person name="Silverstein K.A.T."/>
            <person name="Beckman K.B."/>
            <person name="Gohl D.M."/>
        </authorList>
    </citation>
    <scope>NUCLEOTIDE SEQUENCE</scope>
    <source>
        <strain evidence="1">Duluth1</strain>
        <tissue evidence="1">Whole animal</tissue>
    </source>
</reference>